<evidence type="ECO:0000313" key="3">
    <source>
        <dbReference type="Proteomes" id="UP000054729"/>
    </source>
</evidence>
<dbReference type="RefSeq" id="WP_058481322.1">
    <property type="nucleotide sequence ID" value="NZ_CAAAIQ010000019.1"/>
</dbReference>
<evidence type="ECO:0008006" key="4">
    <source>
        <dbReference type="Google" id="ProtNLM"/>
    </source>
</evidence>
<feature type="signal peptide" evidence="1">
    <location>
        <begin position="1"/>
        <end position="19"/>
    </location>
</feature>
<feature type="chain" id="PRO_5006919245" description="Autotransporter domain-containing protein" evidence="1">
    <location>
        <begin position="20"/>
        <end position="331"/>
    </location>
</feature>
<organism evidence="2 3">
    <name type="scientific">Legionella waltersii</name>
    <dbReference type="NCBI Taxonomy" id="66969"/>
    <lineage>
        <taxon>Bacteria</taxon>
        <taxon>Pseudomonadati</taxon>
        <taxon>Pseudomonadota</taxon>
        <taxon>Gammaproteobacteria</taxon>
        <taxon>Legionellales</taxon>
        <taxon>Legionellaceae</taxon>
        <taxon>Legionella</taxon>
    </lineage>
</organism>
<dbReference type="EMBL" id="LNZB01000060">
    <property type="protein sequence ID" value="KTD74650.1"/>
    <property type="molecule type" value="Genomic_DNA"/>
</dbReference>
<comment type="caution">
    <text evidence="2">The sequence shown here is derived from an EMBL/GenBank/DDBJ whole genome shotgun (WGS) entry which is preliminary data.</text>
</comment>
<dbReference type="Proteomes" id="UP000054729">
    <property type="component" value="Unassembled WGS sequence"/>
</dbReference>
<dbReference type="Gene3D" id="2.40.128.130">
    <property type="entry name" value="Autotransporter beta-domain"/>
    <property type="match status" value="1"/>
</dbReference>
<dbReference type="SUPFAM" id="SSF103515">
    <property type="entry name" value="Autotransporter"/>
    <property type="match status" value="1"/>
</dbReference>
<dbReference type="STRING" id="66969.Lwal_2691"/>
<proteinExistence type="predicted"/>
<evidence type="ECO:0000313" key="2">
    <source>
        <dbReference type="EMBL" id="KTD74650.1"/>
    </source>
</evidence>
<dbReference type="OrthoDB" id="5644038at2"/>
<dbReference type="PATRIC" id="fig|66969.6.peg.2912"/>
<reference evidence="2 3" key="1">
    <citation type="submission" date="2015-11" db="EMBL/GenBank/DDBJ databases">
        <title>Genomic analysis of 38 Legionella species identifies large and diverse effector repertoires.</title>
        <authorList>
            <person name="Burstein D."/>
            <person name="Amaro F."/>
            <person name="Zusman T."/>
            <person name="Lifshitz Z."/>
            <person name="Cohen O."/>
            <person name="Gilbert J.A."/>
            <person name="Pupko T."/>
            <person name="Shuman H.A."/>
            <person name="Segal G."/>
        </authorList>
    </citation>
    <scope>NUCLEOTIDE SEQUENCE [LARGE SCALE GENOMIC DNA]</scope>
    <source>
        <strain evidence="2 3">ATCC 51914</strain>
    </source>
</reference>
<accession>A0A0W1A001</accession>
<gene>
    <name evidence="2" type="ORF">Lwal_2691</name>
</gene>
<keyword evidence="3" id="KW-1185">Reference proteome</keyword>
<protein>
    <recommendedName>
        <fullName evidence="4">Autotransporter domain-containing protein</fullName>
    </recommendedName>
</protein>
<name>A0A0W1A001_9GAMM</name>
<evidence type="ECO:0000256" key="1">
    <source>
        <dbReference type="SAM" id="SignalP"/>
    </source>
</evidence>
<sequence length="331" mass="36760">MKASSYLVFSLLLLPCSMAYPGKYEHPKNINTSTDVTGEINQSTSTLKNITPEFLYSYVDFNFDSSIGTRFNRYNGFSNLYSVGADHINPFKDLIAGLYVLKVDTEVNSQLSLNPGSIIPAQQTIHNGTLYGHIKKPIGENFSIDVAGGYGQNQIKSVTTLNLNTPAQSYATSNYYNENWLANLNAIYNKQWGKLNTRAYVGVLYSQLNTGSYAVFMLNGGTPQATLPLTTKTTYVVEGGEISYKLNSTFSPFINAALIQVADYVNSRPIMAQPINGSLPQLIMDKNGFRVGGGLNFTHKQFTVRLEEKYYRAGNIFSSYQTLAALEYRFN</sequence>
<dbReference type="InterPro" id="IPR036709">
    <property type="entry name" value="Autotransporte_beta_dom_sf"/>
</dbReference>
<dbReference type="AlphaFoldDB" id="A0A0W1A001"/>
<keyword evidence="1" id="KW-0732">Signal</keyword>